<accession>A0A094YYN2</accession>
<reference evidence="1 2" key="1">
    <citation type="submission" date="2007-10" db="EMBL/GenBank/DDBJ databases">
        <authorList>
            <person name="Wagner-Dobler I."/>
            <person name="Ferriera S."/>
            <person name="Johnson J."/>
            <person name="Kravitz S."/>
            <person name="Beeson K."/>
            <person name="Sutton G."/>
            <person name="Rogers Y.-H."/>
            <person name="Friedman R."/>
            <person name="Frazier M."/>
            <person name="Venter J.C."/>
        </authorList>
    </citation>
    <scope>NUCLEOTIDE SEQUENCE [LARGE SCALE GENOMIC DNA]</scope>
    <source>
        <strain evidence="1 2">DFL-43</strain>
    </source>
</reference>
<reference evidence="1 2" key="2">
    <citation type="submission" date="2012-06" db="EMBL/GenBank/DDBJ databases">
        <authorList>
            <person name="Fiebig A."/>
        </authorList>
    </citation>
    <scope>NUCLEOTIDE SEQUENCE [LARGE SCALE GENOMIC DNA]</scope>
    <source>
        <strain evidence="1 2">DFL-43</strain>
    </source>
</reference>
<comment type="caution">
    <text evidence="1">The sequence shown here is derived from an EMBL/GenBank/DDBJ whole genome shotgun (WGS) entry which is preliminary data.</text>
</comment>
<dbReference type="OrthoDB" id="8113737at2"/>
<sequence>MTTLITRLYATQQLADQAVAALAADGFRDKHYTVIAAPSGKKASKADLGSISAALSAAGVIPRSAGIYAPLIAEGNVLLTVRAPVGAAFRAKDILAPFETVATDARDEVHLPAEVYRPMRKHRPSATSLLARDAMILSGRKFMPPLTSSSRTISEMLGLPLLSRKGPRANLSSFSMSRMFGLPLLSKR</sequence>
<organism evidence="1 2">
    <name type="scientific">Hoeflea phototrophica (strain DSM 17068 / NCIMB 14078 / DFL-43)</name>
    <dbReference type="NCBI Taxonomy" id="411684"/>
    <lineage>
        <taxon>Bacteria</taxon>
        <taxon>Pseudomonadati</taxon>
        <taxon>Pseudomonadota</taxon>
        <taxon>Alphaproteobacteria</taxon>
        <taxon>Hyphomicrobiales</taxon>
        <taxon>Rhizobiaceae</taxon>
        <taxon>Hoeflea</taxon>
    </lineage>
</organism>
<dbReference type="Proteomes" id="UP000004291">
    <property type="component" value="Chromosome"/>
</dbReference>
<name>A0A094YYN2_HOEPD</name>
<proteinExistence type="predicted"/>
<protein>
    <submittedName>
        <fullName evidence="1">Uncharacterized protein</fullName>
    </submittedName>
</protein>
<dbReference type="AlphaFoldDB" id="A0A094YYN2"/>
<dbReference type="RefSeq" id="WP_040449109.1">
    <property type="nucleotide sequence ID" value="NZ_CM002917.1"/>
</dbReference>
<dbReference type="HOGENOM" id="CLU_1439277_0_0_5"/>
<dbReference type="EMBL" id="ABIA03000002">
    <property type="protein sequence ID" value="KGB27100.1"/>
    <property type="molecule type" value="Genomic_DNA"/>
</dbReference>
<evidence type="ECO:0000313" key="1">
    <source>
        <dbReference type="EMBL" id="KGB27100.1"/>
    </source>
</evidence>
<gene>
    <name evidence="1" type="ORF">HPDFL43_00015120</name>
</gene>
<evidence type="ECO:0000313" key="2">
    <source>
        <dbReference type="Proteomes" id="UP000004291"/>
    </source>
</evidence>
<keyword evidence="2" id="KW-1185">Reference proteome</keyword>